<gene>
    <name evidence="6" type="ORF">DVA86_13275</name>
</gene>
<dbReference type="GO" id="GO:0005524">
    <property type="term" value="F:ATP binding"/>
    <property type="evidence" value="ECO:0007669"/>
    <property type="project" value="InterPro"/>
</dbReference>
<accession>A0A345XPB2</accession>
<dbReference type="InterPro" id="IPR050326">
    <property type="entry name" value="NAD_dep_DNA_ligaseB"/>
</dbReference>
<organism evidence="6 7">
    <name type="scientific">Streptomyces armeniacus</name>
    <dbReference type="NCBI Taxonomy" id="83291"/>
    <lineage>
        <taxon>Bacteria</taxon>
        <taxon>Bacillati</taxon>
        <taxon>Actinomycetota</taxon>
        <taxon>Actinomycetes</taxon>
        <taxon>Kitasatosporales</taxon>
        <taxon>Streptomycetaceae</taxon>
        <taxon>Streptomyces</taxon>
    </lineage>
</organism>
<evidence type="ECO:0000256" key="1">
    <source>
        <dbReference type="ARBA" id="ARBA00022598"/>
    </source>
</evidence>
<evidence type="ECO:0000256" key="3">
    <source>
        <dbReference type="ARBA" id="ARBA00022763"/>
    </source>
</evidence>
<dbReference type="SUPFAM" id="SSF56091">
    <property type="entry name" value="DNA ligase/mRNA capping enzyme, catalytic domain"/>
    <property type="match status" value="1"/>
</dbReference>
<evidence type="ECO:0000256" key="2">
    <source>
        <dbReference type="ARBA" id="ARBA00022705"/>
    </source>
</evidence>
<evidence type="ECO:0000313" key="7">
    <source>
        <dbReference type="Proteomes" id="UP000254425"/>
    </source>
</evidence>
<dbReference type="GO" id="GO:0003910">
    <property type="term" value="F:DNA ligase (ATP) activity"/>
    <property type="evidence" value="ECO:0007669"/>
    <property type="project" value="InterPro"/>
</dbReference>
<keyword evidence="2" id="KW-0235">DNA replication</keyword>
<dbReference type="PROSITE" id="PS50160">
    <property type="entry name" value="DNA_LIGASE_A3"/>
    <property type="match status" value="1"/>
</dbReference>
<dbReference type="AlphaFoldDB" id="A0A345XPB2"/>
<reference evidence="6 7" key="1">
    <citation type="submission" date="2018-07" db="EMBL/GenBank/DDBJ databases">
        <title>Draft genome of the type strain Streptomyces armeniacus ATCC 15676.</title>
        <authorList>
            <person name="Labana P."/>
            <person name="Gosse J.T."/>
            <person name="Boddy C.N."/>
        </authorList>
    </citation>
    <scope>NUCLEOTIDE SEQUENCE [LARGE SCALE GENOMIC DNA]</scope>
    <source>
        <strain evidence="6 7">ATCC 15676</strain>
    </source>
</reference>
<dbReference type="Gene3D" id="3.30.470.30">
    <property type="entry name" value="DNA ligase/mRNA capping enzyme"/>
    <property type="match status" value="1"/>
</dbReference>
<keyword evidence="7" id="KW-1185">Reference proteome</keyword>
<keyword evidence="1 6" id="KW-0436">Ligase</keyword>
<dbReference type="GO" id="GO:0006310">
    <property type="term" value="P:DNA recombination"/>
    <property type="evidence" value="ECO:0007669"/>
    <property type="project" value="InterPro"/>
</dbReference>
<keyword evidence="4" id="KW-0234">DNA repair</keyword>
<keyword evidence="3" id="KW-0227">DNA damage</keyword>
<dbReference type="Proteomes" id="UP000254425">
    <property type="component" value="Chromosome"/>
</dbReference>
<dbReference type="PANTHER" id="PTHR47810:SF1">
    <property type="entry name" value="DNA LIGASE B"/>
    <property type="match status" value="1"/>
</dbReference>
<evidence type="ECO:0000259" key="5">
    <source>
        <dbReference type="PROSITE" id="PS50160"/>
    </source>
</evidence>
<dbReference type="Pfam" id="PF01068">
    <property type="entry name" value="DNA_ligase_A_M"/>
    <property type="match status" value="1"/>
</dbReference>
<evidence type="ECO:0000256" key="4">
    <source>
        <dbReference type="ARBA" id="ARBA00023204"/>
    </source>
</evidence>
<dbReference type="Gene3D" id="3.30.1490.70">
    <property type="match status" value="1"/>
</dbReference>
<dbReference type="RefSeq" id="WP_208878349.1">
    <property type="nucleotide sequence ID" value="NZ_CP031320.1"/>
</dbReference>
<protein>
    <submittedName>
        <fullName evidence="6">DNA ligase</fullName>
    </submittedName>
</protein>
<dbReference type="EMBL" id="CP031320">
    <property type="protein sequence ID" value="AXK33478.1"/>
    <property type="molecule type" value="Genomic_DNA"/>
</dbReference>
<dbReference type="GO" id="GO:0006281">
    <property type="term" value="P:DNA repair"/>
    <property type="evidence" value="ECO:0007669"/>
    <property type="project" value="UniProtKB-KW"/>
</dbReference>
<dbReference type="InterPro" id="IPR012310">
    <property type="entry name" value="DNA_ligase_ATP-dep_cent"/>
</dbReference>
<dbReference type="KEGG" id="sarm:DVA86_13275"/>
<dbReference type="GO" id="GO:0006260">
    <property type="term" value="P:DNA replication"/>
    <property type="evidence" value="ECO:0007669"/>
    <property type="project" value="UniProtKB-KW"/>
</dbReference>
<proteinExistence type="predicted"/>
<dbReference type="PANTHER" id="PTHR47810">
    <property type="entry name" value="DNA LIGASE"/>
    <property type="match status" value="1"/>
</dbReference>
<sequence>MGDDDGAVVVSPPVEVMRPRAARSVPASNGLPGGVQYSVKLDGLRIVAFARGGGRAVLQSRSGRDRAADFPAIAAGVAALPTGVVLDGELCAWKDGAFAFTELLRSRAARERDGVALSYIAFDVLAVPGRDVREEPLGERWELLTGVLRDAGPPLQQVMATTVRREAEQWEPTLAPLGVEGLVCRGLATRYRPGDPQSRWLKIRRSESYDALLVAVTGPADRPRAALLQLTDGRRVLCSPQLTPVQRHQVGDAITDRVGPARSDPEHGELRPVEPALPAEVEITAGGPHRPVRFVRVRAE</sequence>
<name>A0A345XPB2_9ACTN</name>
<feature type="domain" description="ATP-dependent DNA ligase family profile" evidence="5">
    <location>
        <begin position="110"/>
        <end position="206"/>
    </location>
</feature>
<evidence type="ECO:0000313" key="6">
    <source>
        <dbReference type="EMBL" id="AXK33478.1"/>
    </source>
</evidence>